<dbReference type="Pfam" id="PF00849">
    <property type="entry name" value="PseudoU_synth_2"/>
    <property type="match status" value="1"/>
</dbReference>
<dbReference type="Proteomes" id="UP000663903">
    <property type="component" value="Chromosome"/>
</dbReference>
<dbReference type="PANTHER" id="PTHR21600:SF56">
    <property type="entry name" value="TRNA PSEUDOURIDINE SYNTHASE C"/>
    <property type="match status" value="1"/>
</dbReference>
<dbReference type="InterPro" id="IPR006145">
    <property type="entry name" value="PsdUridine_synth_RsuA/RluA"/>
</dbReference>
<evidence type="ECO:0000259" key="10">
    <source>
        <dbReference type="Pfam" id="PF00849"/>
    </source>
</evidence>
<dbReference type="InterPro" id="IPR006224">
    <property type="entry name" value="PsdUridine_synth_RluA-like_CS"/>
</dbReference>
<evidence type="ECO:0000256" key="6">
    <source>
        <dbReference type="ARBA" id="ARBA00040675"/>
    </source>
</evidence>
<dbReference type="PROSITE" id="PS01129">
    <property type="entry name" value="PSI_RLU"/>
    <property type="match status" value="1"/>
</dbReference>
<dbReference type="SUPFAM" id="SSF55120">
    <property type="entry name" value="Pseudouridine synthase"/>
    <property type="match status" value="1"/>
</dbReference>
<dbReference type="GO" id="GO:0000455">
    <property type="term" value="P:enzyme-directed rRNA pseudouridine synthesis"/>
    <property type="evidence" value="ECO:0007669"/>
    <property type="project" value="TreeGrafter"/>
</dbReference>
<proteinExistence type="predicted"/>
<evidence type="ECO:0000313" key="12">
    <source>
        <dbReference type="Proteomes" id="UP000663903"/>
    </source>
</evidence>
<dbReference type="GO" id="GO:0003723">
    <property type="term" value="F:RNA binding"/>
    <property type="evidence" value="ECO:0007669"/>
    <property type="project" value="InterPro"/>
</dbReference>
<dbReference type="EC" id="5.4.99.26" evidence="5"/>
<evidence type="ECO:0000256" key="8">
    <source>
        <dbReference type="ARBA" id="ARBA00041975"/>
    </source>
</evidence>
<dbReference type="EMBL" id="CP071796">
    <property type="protein sequence ID" value="QTD46580.1"/>
    <property type="molecule type" value="Genomic_DNA"/>
</dbReference>
<dbReference type="AlphaFoldDB" id="A0A975CHQ7"/>
<evidence type="ECO:0000256" key="1">
    <source>
        <dbReference type="ARBA" id="ARBA00022694"/>
    </source>
</evidence>
<dbReference type="InterPro" id="IPR050188">
    <property type="entry name" value="RluA_PseudoU_synthase"/>
</dbReference>
<feature type="domain" description="Pseudouridine synthase RsuA/RluA-like" evidence="10">
    <location>
        <begin position="10"/>
        <end position="169"/>
    </location>
</feature>
<evidence type="ECO:0000256" key="4">
    <source>
        <dbReference type="ARBA" id="ARBA00037670"/>
    </source>
</evidence>
<keyword evidence="1" id="KW-0819">tRNA processing</keyword>
<accession>A0A975CHQ7</accession>
<protein>
    <recommendedName>
        <fullName evidence="6">tRNA pseudouridine synthase C</fullName>
        <ecNumber evidence="5">5.4.99.26</ecNumber>
    </recommendedName>
    <alternativeName>
        <fullName evidence="8">tRNA pseudouridine(65) synthase</fullName>
    </alternativeName>
    <alternativeName>
        <fullName evidence="9">tRNA pseudouridylate synthase C</fullName>
    </alternativeName>
    <alternativeName>
        <fullName evidence="7">tRNA-uridine isomerase C</fullName>
    </alternativeName>
</protein>
<evidence type="ECO:0000256" key="2">
    <source>
        <dbReference type="ARBA" id="ARBA00023235"/>
    </source>
</evidence>
<dbReference type="Gene3D" id="3.30.2350.10">
    <property type="entry name" value="Pseudouridine synthase"/>
    <property type="match status" value="1"/>
</dbReference>
<dbReference type="GO" id="GO:0008033">
    <property type="term" value="P:tRNA processing"/>
    <property type="evidence" value="ECO:0007669"/>
    <property type="project" value="UniProtKB-KW"/>
</dbReference>
<dbReference type="RefSeq" id="WP_208010479.1">
    <property type="nucleotide sequence ID" value="NZ_CP071796.1"/>
</dbReference>
<evidence type="ECO:0000256" key="5">
    <source>
        <dbReference type="ARBA" id="ARBA00038943"/>
    </source>
</evidence>
<keyword evidence="12" id="KW-1185">Reference proteome</keyword>
<name>A0A975CHQ7_9BURK</name>
<evidence type="ECO:0000256" key="3">
    <source>
        <dbReference type="ARBA" id="ARBA00036607"/>
    </source>
</evidence>
<dbReference type="KEGG" id="otd:J1M35_06805"/>
<dbReference type="PANTHER" id="PTHR21600">
    <property type="entry name" value="MITOCHONDRIAL RNA PSEUDOURIDINE SYNTHASE"/>
    <property type="match status" value="1"/>
</dbReference>
<comment type="function">
    <text evidence="4">Responsible for synthesis of pseudouridine from uracil-65 in transfer RNAs.</text>
</comment>
<gene>
    <name evidence="11" type="ORF">J1M35_06805</name>
</gene>
<evidence type="ECO:0000313" key="11">
    <source>
        <dbReference type="EMBL" id="QTD46580.1"/>
    </source>
</evidence>
<evidence type="ECO:0000256" key="9">
    <source>
        <dbReference type="ARBA" id="ARBA00043049"/>
    </source>
</evidence>
<organism evidence="11 12">
    <name type="scientific">Ottowia testudinis</name>
    <dbReference type="NCBI Taxonomy" id="2816950"/>
    <lineage>
        <taxon>Bacteria</taxon>
        <taxon>Pseudomonadati</taxon>
        <taxon>Pseudomonadota</taxon>
        <taxon>Betaproteobacteria</taxon>
        <taxon>Burkholderiales</taxon>
        <taxon>Comamonadaceae</taxon>
        <taxon>Ottowia</taxon>
    </lineage>
</organism>
<keyword evidence="2" id="KW-0413">Isomerase</keyword>
<sequence>MLPILYQDAHLIAIDKPAGLLVHRSGLDAHETRFAVQLLRGQIGRPVWPAHRLDKGTSGVLLFALDAATASALGQAFETPGAIAKTYRAVVRGWPPANGVIDHPLTRLPDDARAAMGAAVAQPARTHFRVLEKLTLPLPYGDFAETRCAVLELQPETGRRHQLRRHCKHMAHPIIGDATHGKGPLNRALADWLGVQRLWLHAESLGLTHPWSGQLLRIGAVPASEWRYWRRARTQAAVSRPASTNSYSSMLKAGGT</sequence>
<reference evidence="11" key="1">
    <citation type="submission" date="2021-03" db="EMBL/GenBank/DDBJ databases">
        <title>Ottowia sp. 27C isolated from the cloaca of a Giant Asian pond turtle (Heosemys grandis).</title>
        <authorList>
            <person name="Spergser J."/>
            <person name="Busse H.-J."/>
        </authorList>
    </citation>
    <scope>NUCLEOTIDE SEQUENCE</scope>
    <source>
        <strain evidence="11">27C</strain>
    </source>
</reference>
<comment type="catalytic activity">
    <reaction evidence="3">
        <text>uridine(65) in tRNA = pseudouridine(65) in tRNA</text>
        <dbReference type="Rhea" id="RHEA:42536"/>
        <dbReference type="Rhea" id="RHEA-COMP:10103"/>
        <dbReference type="Rhea" id="RHEA-COMP:10104"/>
        <dbReference type="ChEBI" id="CHEBI:65314"/>
        <dbReference type="ChEBI" id="CHEBI:65315"/>
        <dbReference type="EC" id="5.4.99.26"/>
    </reaction>
</comment>
<evidence type="ECO:0000256" key="7">
    <source>
        <dbReference type="ARBA" id="ARBA00041803"/>
    </source>
</evidence>
<dbReference type="InterPro" id="IPR020103">
    <property type="entry name" value="PsdUridine_synth_cat_dom_sf"/>
</dbReference>
<dbReference type="GO" id="GO:0160149">
    <property type="term" value="F:tRNA pseudouridine(65) synthase activity"/>
    <property type="evidence" value="ECO:0007669"/>
    <property type="project" value="UniProtKB-EC"/>
</dbReference>